<accession>A0ABR4ZZM9</accession>
<proteinExistence type="predicted"/>
<dbReference type="Proteomes" id="UP000054526">
    <property type="component" value="Unassembled WGS sequence"/>
</dbReference>
<evidence type="ECO:0000313" key="1">
    <source>
        <dbReference type="EMBL" id="KIL34176.1"/>
    </source>
</evidence>
<keyword evidence="2" id="KW-1185">Reference proteome</keyword>
<dbReference type="RefSeq" id="WP_041067806.1">
    <property type="nucleotide sequence ID" value="NZ_JXAL01000034.1"/>
</dbReference>
<evidence type="ECO:0000313" key="2">
    <source>
        <dbReference type="Proteomes" id="UP000054526"/>
    </source>
</evidence>
<comment type="caution">
    <text evidence="1">The sequence shown here is derived from an EMBL/GenBank/DDBJ whole genome shotgun (WGS) entry which is preliminary data.</text>
</comment>
<reference evidence="1 2" key="1">
    <citation type="submission" date="2014-12" db="EMBL/GenBank/DDBJ databases">
        <title>Draft genome sequence of Cohnella kolymensis strain B-2846.</title>
        <authorList>
            <person name="Karlyshev A.V."/>
            <person name="Kudryashova E.B."/>
        </authorList>
    </citation>
    <scope>NUCLEOTIDE SEQUENCE [LARGE SCALE GENOMIC DNA]</scope>
    <source>
        <strain evidence="1 2">VKM B-2846</strain>
    </source>
</reference>
<dbReference type="EMBL" id="JXAL01000034">
    <property type="protein sequence ID" value="KIL34176.1"/>
    <property type="molecule type" value="Genomic_DNA"/>
</dbReference>
<dbReference type="InterPro" id="IPR058926">
    <property type="entry name" value="YmzB-like"/>
</dbReference>
<protein>
    <submittedName>
        <fullName evidence="1">Uncharacterized protein</fullName>
    </submittedName>
</protein>
<name>A0ABR4ZZM9_9BACL</name>
<sequence>MESSVQNVMDWLEGNINKSIFIHKREDGDSDSVHIRLSKVDYLDNRHSIDGYTDGSAFVLHGEGTIVTDSGDAVLPGDSYVISAEGLLISDSSQDHFSVRTPSAEYKLSLENEYGRTT</sequence>
<dbReference type="Pfam" id="PF25846">
    <property type="entry name" value="YmzB"/>
    <property type="match status" value="1"/>
</dbReference>
<organism evidence="1 2">
    <name type="scientific">Cohnella kolymensis</name>
    <dbReference type="NCBI Taxonomy" id="1590652"/>
    <lineage>
        <taxon>Bacteria</taxon>
        <taxon>Bacillati</taxon>
        <taxon>Bacillota</taxon>
        <taxon>Bacilli</taxon>
        <taxon>Bacillales</taxon>
        <taxon>Paenibacillaceae</taxon>
        <taxon>Cohnella</taxon>
    </lineage>
</organism>
<gene>
    <name evidence="1" type="ORF">SD71_21145</name>
</gene>